<dbReference type="Gene3D" id="3.30.559.30">
    <property type="entry name" value="Nonribosomal peptide synthetase, condensation domain"/>
    <property type="match status" value="1"/>
</dbReference>
<dbReference type="SMART" id="SM00823">
    <property type="entry name" value="PKS_PP"/>
    <property type="match status" value="1"/>
</dbReference>
<evidence type="ECO:0000259" key="3">
    <source>
        <dbReference type="PROSITE" id="PS50075"/>
    </source>
</evidence>
<dbReference type="RefSeq" id="WP_207134518.1">
    <property type="nucleotide sequence ID" value="NZ_JAFLNA010000007.1"/>
</dbReference>
<comment type="caution">
    <text evidence="4">The sequence shown here is derived from an EMBL/GenBank/DDBJ whole genome shotgun (WGS) entry which is preliminary data.</text>
</comment>
<keyword evidence="1" id="KW-0596">Phosphopantetheine</keyword>
<dbReference type="Pfam" id="PF00501">
    <property type="entry name" value="AMP-binding"/>
    <property type="match status" value="1"/>
</dbReference>
<dbReference type="Proteomes" id="UP000664699">
    <property type="component" value="Unassembled WGS sequence"/>
</dbReference>
<keyword evidence="2" id="KW-0597">Phosphoprotein</keyword>
<dbReference type="InterPro" id="IPR001242">
    <property type="entry name" value="Condensation_dom"/>
</dbReference>
<dbReference type="PANTHER" id="PTHR45527">
    <property type="entry name" value="NONRIBOSOMAL PEPTIDE SYNTHETASE"/>
    <property type="match status" value="1"/>
</dbReference>
<dbReference type="Gene3D" id="2.30.38.10">
    <property type="entry name" value="Luciferase, Domain 3"/>
    <property type="match status" value="1"/>
</dbReference>
<dbReference type="NCBIfam" id="TIGR01733">
    <property type="entry name" value="AA-adenyl-dom"/>
    <property type="match status" value="1"/>
</dbReference>
<gene>
    <name evidence="4" type="ORF">JZX89_14925</name>
</gene>
<dbReference type="Gene3D" id="3.30.559.10">
    <property type="entry name" value="Chloramphenicol acetyltransferase-like domain"/>
    <property type="match status" value="2"/>
</dbReference>
<feature type="domain" description="Carrier" evidence="3">
    <location>
        <begin position="977"/>
        <end position="1051"/>
    </location>
</feature>
<dbReference type="InterPro" id="IPR009081">
    <property type="entry name" value="PP-bd_ACP"/>
</dbReference>
<dbReference type="InterPro" id="IPR036736">
    <property type="entry name" value="ACP-like_sf"/>
</dbReference>
<evidence type="ECO:0000256" key="2">
    <source>
        <dbReference type="ARBA" id="ARBA00022553"/>
    </source>
</evidence>
<dbReference type="InterPro" id="IPR010071">
    <property type="entry name" value="AA_adenyl_dom"/>
</dbReference>
<name>A0ABS3EJ72_9HYPH</name>
<dbReference type="InterPro" id="IPR023213">
    <property type="entry name" value="CAT-like_dom_sf"/>
</dbReference>
<dbReference type="InterPro" id="IPR000873">
    <property type="entry name" value="AMP-dep_synth/lig_dom"/>
</dbReference>
<dbReference type="InterPro" id="IPR020845">
    <property type="entry name" value="AMP-binding_CS"/>
</dbReference>
<accession>A0ABS3EJ72</accession>
<sequence>MNSRIELLRRRLDQTGVARAGVQSRPNKDFAPLSDAQHRMWLHQKLHPASAAYNVCIRVNLAGYLDERRLLDALEAVVDRHEVLRTTYPTGKDGEPYQHIHAQLPPTVQVVEHVDPVEVARQAASEPFDIASSGPLRAHLVKVSANQWALIITVHHIVWDGGCFGVFSHDLSLAYRGSTIEPLSVQYADIAAHQRSPDRTSTKNLEAQMGHWREVLTPLPPALPLPTVHARGPRVCEKATRMDRIMPPGCATGLRTAATTLRTTPFAVFIAAYALLLHRWAGASDITIGTMVANRHQPGSRELIGNFGNTVLLRIDVSAESSFRQLVAQTAQVVADAVSNADVPFERIVAELSPPREAGHGFFTDTLGLFLDRDIGGPDLPDIGVEWTNIFNGSSPFALTFQGFLTGDVLQVEATFRTELFATTTVHDMLDQLESILLQATTSPDLPCAVVSELPARQRDHLIQFSQGPETKQGTDSVLDHWQNQVKNKPSAIALVHGADSYRFVEIDQHANRLAAHLMRRGIRPQDVVAVASGRGLITIVAPLAIWKCGATYLPLDPRNPQARLQKLVHAASAKLVICDFELAIGDLPVVSVEALLQVPDDQAIDPGYSPHLLEAAHIGFTSGSTGQPKGVVTTHGSLAARTTWVADHWPGGSGGARLAKSAPTAIDATAELCEAFVTGEYIVLATDDEARDAVALGRLLKTHGIGHLMAVPGLIEAVTIAAPGIVASRDRVLSTGEPLLSGVAASIYSASQDVPLHNSYGCTETTGDVTAGKVSRKDAETGIISIGHPLPGSHCYVLSADLTLTPPGALGELYVEGPQLARGYLQQPALTSTRFVANPFSRNSRLYRTGDLVRWLEDGRLELAGRVDDQVNIRGHRVEPNETIAELYASPDVTEAIVLPRLAGSTTELVAYVSGNGLQSKDGARLRARLAERLPGPLVPSDVIVLSSLPRLAGGKIDRQSLPKSVTVLPEMPSRSPRNEREERLAALLGDLLGGKSIGIDDNFFALGGDSLTAVSFAARANAAGFSFPAATVFQYPTVAQLMEQLSPPVEEQPKSVSLLPQLHRFRLSGAPVPEFLTWEPLYVRAKSDQLRSALVDTISSHQSLRQTITSRGRLWRVTHLPESARPVEIIELEHSDVAKILEAAQSAIDITAGKVIAAIVTPDGALLIAHAAIVDGLSLARIAEEINDRLQADDSVSPISDVARSHRQGALHPLKDAATAKAQDWQRIFDSGPKSPWWIGPDATVDKGPESRAGANIAAASETLLTHALLRAARDVSRCDFVVADVEVEPLEIGPLIAVPVFAQAGSKNAIGDITSYIDYLNHRRPIAGGPGLLIRRTVTPQILQGVGAVRGTDRLYRIVASWQTFADRTELEVVASEAGAARGLLDAWMAAISHQDPAHA</sequence>
<protein>
    <submittedName>
        <fullName evidence="4">Amino acid adenylation domain-containing protein</fullName>
    </submittedName>
</protein>
<dbReference type="SUPFAM" id="SSF52777">
    <property type="entry name" value="CoA-dependent acyltransferases"/>
    <property type="match status" value="3"/>
</dbReference>
<keyword evidence="5" id="KW-1185">Reference proteome</keyword>
<evidence type="ECO:0000256" key="1">
    <source>
        <dbReference type="ARBA" id="ARBA00022450"/>
    </source>
</evidence>
<reference evidence="4 5" key="1">
    <citation type="submission" date="2021-03" db="EMBL/GenBank/DDBJ databases">
        <title>Whole genome sequence of Agrobacterium sp. strain Rnr.</title>
        <authorList>
            <person name="Mafakheri H."/>
            <person name="Taghavi S.M."/>
            <person name="Nemanja K."/>
            <person name="Osdaghi E."/>
        </authorList>
    </citation>
    <scope>NUCLEOTIDE SEQUENCE [LARGE SCALE GENOMIC DNA]</scope>
    <source>
        <strain evidence="4 5">Rnr</strain>
    </source>
</reference>
<dbReference type="Gene3D" id="1.10.1200.10">
    <property type="entry name" value="ACP-like"/>
    <property type="match status" value="1"/>
</dbReference>
<dbReference type="PANTHER" id="PTHR45527:SF1">
    <property type="entry name" value="FATTY ACID SYNTHASE"/>
    <property type="match status" value="1"/>
</dbReference>
<dbReference type="Pfam" id="PF00668">
    <property type="entry name" value="Condensation"/>
    <property type="match status" value="1"/>
</dbReference>
<dbReference type="CDD" id="cd05930">
    <property type="entry name" value="A_NRPS"/>
    <property type="match status" value="1"/>
</dbReference>
<proteinExistence type="predicted"/>
<evidence type="ECO:0000313" key="5">
    <source>
        <dbReference type="Proteomes" id="UP000664699"/>
    </source>
</evidence>
<evidence type="ECO:0000313" key="4">
    <source>
        <dbReference type="EMBL" id="MBO0132031.1"/>
    </source>
</evidence>
<dbReference type="InterPro" id="IPR045851">
    <property type="entry name" value="AMP-bd_C_sf"/>
</dbReference>
<dbReference type="Gene3D" id="3.30.300.30">
    <property type="match status" value="1"/>
</dbReference>
<organism evidence="4 5">
    <name type="scientific">Agrobacterium burrii</name>
    <dbReference type="NCBI Taxonomy" id="2815339"/>
    <lineage>
        <taxon>Bacteria</taxon>
        <taxon>Pseudomonadati</taxon>
        <taxon>Pseudomonadota</taxon>
        <taxon>Alphaproteobacteria</taxon>
        <taxon>Hyphomicrobiales</taxon>
        <taxon>Rhizobiaceae</taxon>
        <taxon>Rhizobium/Agrobacterium group</taxon>
        <taxon>Agrobacterium</taxon>
        <taxon>Agrobacterium tumefaciens complex</taxon>
    </lineage>
</organism>
<dbReference type="PROSITE" id="PS00455">
    <property type="entry name" value="AMP_BINDING"/>
    <property type="match status" value="1"/>
</dbReference>
<dbReference type="Gene3D" id="3.40.50.980">
    <property type="match status" value="2"/>
</dbReference>
<dbReference type="CDD" id="cd19531">
    <property type="entry name" value="LCL_NRPS-like"/>
    <property type="match status" value="1"/>
</dbReference>
<dbReference type="Pfam" id="PF00550">
    <property type="entry name" value="PP-binding"/>
    <property type="match status" value="1"/>
</dbReference>
<dbReference type="InterPro" id="IPR020806">
    <property type="entry name" value="PKS_PP-bd"/>
</dbReference>
<dbReference type="EMBL" id="JAFLNA010000007">
    <property type="protein sequence ID" value="MBO0132031.1"/>
    <property type="molecule type" value="Genomic_DNA"/>
</dbReference>
<dbReference type="SUPFAM" id="SSF56801">
    <property type="entry name" value="Acetyl-CoA synthetase-like"/>
    <property type="match status" value="1"/>
</dbReference>
<dbReference type="PROSITE" id="PS50075">
    <property type="entry name" value="CARRIER"/>
    <property type="match status" value="1"/>
</dbReference>
<dbReference type="SMART" id="SM01294">
    <property type="entry name" value="PKS_PP_betabranch"/>
    <property type="match status" value="1"/>
</dbReference>
<dbReference type="SUPFAM" id="SSF47336">
    <property type="entry name" value="ACP-like"/>
    <property type="match status" value="1"/>
</dbReference>